<keyword evidence="2" id="KW-1133">Transmembrane helix</keyword>
<evidence type="ECO:0000256" key="2">
    <source>
        <dbReference type="SAM" id="Phobius"/>
    </source>
</evidence>
<reference evidence="3 4" key="1">
    <citation type="submission" date="2014-10" db="EMBL/GenBank/DDBJ databases">
        <title>Draft genome of the hookworm Ancylostoma caninum.</title>
        <authorList>
            <person name="Mitreva M."/>
        </authorList>
    </citation>
    <scope>NUCLEOTIDE SEQUENCE [LARGE SCALE GENOMIC DNA]</scope>
    <source>
        <strain evidence="3 4">Baltimore</strain>
    </source>
</reference>
<dbReference type="Proteomes" id="UP000252519">
    <property type="component" value="Unassembled WGS sequence"/>
</dbReference>
<gene>
    <name evidence="3" type="ORF">ANCCAN_18608</name>
</gene>
<feature type="compositionally biased region" description="Polar residues" evidence="1">
    <location>
        <begin position="18"/>
        <end position="30"/>
    </location>
</feature>
<name>A0A368FXM9_ANCCA</name>
<dbReference type="OrthoDB" id="10553990at2759"/>
<keyword evidence="2" id="KW-0812">Transmembrane</keyword>
<feature type="compositionally biased region" description="Pro residues" evidence="1">
    <location>
        <begin position="52"/>
        <end position="67"/>
    </location>
</feature>
<protein>
    <submittedName>
        <fullName evidence="3">Uncharacterized protein</fullName>
    </submittedName>
</protein>
<keyword evidence="4" id="KW-1185">Reference proteome</keyword>
<evidence type="ECO:0000313" key="4">
    <source>
        <dbReference type="Proteomes" id="UP000252519"/>
    </source>
</evidence>
<feature type="region of interest" description="Disordered" evidence="1">
    <location>
        <begin position="1"/>
        <end position="73"/>
    </location>
</feature>
<comment type="caution">
    <text evidence="3">The sequence shown here is derived from an EMBL/GenBank/DDBJ whole genome shotgun (WGS) entry which is preliminary data.</text>
</comment>
<sequence length="118" mass="12510">MANPSNAIPPKVGFPQAFGNTPYQHASQFPQYAHPATAAQPQPSGVVRANPFQPPPGVTQFPSPPSLPQQSQAVNGLPQEVGVSAFLFGLLFLFYIIDSTTLIISKNKASTRGQFSCG</sequence>
<organism evidence="3 4">
    <name type="scientific">Ancylostoma caninum</name>
    <name type="common">Dog hookworm</name>
    <dbReference type="NCBI Taxonomy" id="29170"/>
    <lineage>
        <taxon>Eukaryota</taxon>
        <taxon>Metazoa</taxon>
        <taxon>Ecdysozoa</taxon>
        <taxon>Nematoda</taxon>
        <taxon>Chromadorea</taxon>
        <taxon>Rhabditida</taxon>
        <taxon>Rhabditina</taxon>
        <taxon>Rhabditomorpha</taxon>
        <taxon>Strongyloidea</taxon>
        <taxon>Ancylostomatidae</taxon>
        <taxon>Ancylostomatinae</taxon>
        <taxon>Ancylostoma</taxon>
    </lineage>
</organism>
<dbReference type="EMBL" id="JOJR01000652">
    <property type="protein sequence ID" value="RCN35525.1"/>
    <property type="molecule type" value="Genomic_DNA"/>
</dbReference>
<feature type="transmembrane region" description="Helical" evidence="2">
    <location>
        <begin position="85"/>
        <end position="104"/>
    </location>
</feature>
<accession>A0A368FXM9</accession>
<evidence type="ECO:0000256" key="1">
    <source>
        <dbReference type="SAM" id="MobiDB-lite"/>
    </source>
</evidence>
<dbReference type="AlphaFoldDB" id="A0A368FXM9"/>
<evidence type="ECO:0000313" key="3">
    <source>
        <dbReference type="EMBL" id="RCN35525.1"/>
    </source>
</evidence>
<keyword evidence="2" id="KW-0472">Membrane</keyword>
<proteinExistence type="predicted"/>